<protein>
    <submittedName>
        <fullName evidence="2">Uncharacterized protein</fullName>
    </submittedName>
</protein>
<dbReference type="AlphaFoldDB" id="U1RKG0"/>
<feature type="region of interest" description="Disordered" evidence="1">
    <location>
        <begin position="1"/>
        <end position="41"/>
    </location>
</feature>
<organism evidence="2 3">
    <name type="scientific">Actinomyces johnsonii F0510</name>
    <dbReference type="NCBI Taxonomy" id="1227262"/>
    <lineage>
        <taxon>Bacteria</taxon>
        <taxon>Bacillati</taxon>
        <taxon>Actinomycetota</taxon>
        <taxon>Actinomycetes</taxon>
        <taxon>Actinomycetales</taxon>
        <taxon>Actinomycetaceae</taxon>
        <taxon>Actinomyces</taxon>
    </lineage>
</organism>
<proteinExistence type="predicted"/>
<evidence type="ECO:0000313" key="2">
    <source>
        <dbReference type="EMBL" id="ERH20133.1"/>
    </source>
</evidence>
<accession>U1RKG0</accession>
<gene>
    <name evidence="2" type="ORF">HMPREF1549_01333</name>
</gene>
<sequence length="41" mass="4319">MGTAREDAESTSEALTKVRWSRKKSDGVGRTRPAPGSSSAP</sequence>
<reference evidence="2 3" key="1">
    <citation type="submission" date="2013-06" db="EMBL/GenBank/DDBJ databases">
        <authorList>
            <person name="Weinstock G."/>
            <person name="Sodergren E."/>
            <person name="Lobos E.A."/>
            <person name="Fulton L."/>
            <person name="Fulton R."/>
            <person name="Courtney L."/>
            <person name="Fronick C."/>
            <person name="O'Laughlin M."/>
            <person name="Godfrey J."/>
            <person name="Wilson R.M."/>
            <person name="Miner T."/>
            <person name="Farmer C."/>
            <person name="Delehaunty K."/>
            <person name="Cordes M."/>
            <person name="Minx P."/>
            <person name="Tomlinson C."/>
            <person name="Chen J."/>
            <person name="Wollam A."/>
            <person name="Pepin K.H."/>
            <person name="Bhonagiri V."/>
            <person name="Zhang X."/>
            <person name="Warren W."/>
            <person name="Mitreva M."/>
            <person name="Mardis E.R."/>
            <person name="Wilson R.K."/>
        </authorList>
    </citation>
    <scope>NUCLEOTIDE SEQUENCE [LARGE SCALE GENOMIC DNA]</scope>
    <source>
        <strain evidence="2 3">F0510</strain>
    </source>
</reference>
<comment type="caution">
    <text evidence="2">The sequence shown here is derived from an EMBL/GenBank/DDBJ whole genome shotgun (WGS) entry which is preliminary data.</text>
</comment>
<evidence type="ECO:0000313" key="3">
    <source>
        <dbReference type="Proteomes" id="UP000016498"/>
    </source>
</evidence>
<dbReference type="PATRIC" id="fig|1227262.3.peg.1087"/>
<dbReference type="HOGENOM" id="CLU_3264482_0_0_11"/>
<evidence type="ECO:0000256" key="1">
    <source>
        <dbReference type="SAM" id="MobiDB-lite"/>
    </source>
</evidence>
<dbReference type="EMBL" id="AWSD01000131">
    <property type="protein sequence ID" value="ERH20133.1"/>
    <property type="molecule type" value="Genomic_DNA"/>
</dbReference>
<name>U1RKG0_9ACTO</name>
<dbReference type="Proteomes" id="UP000016498">
    <property type="component" value="Unassembled WGS sequence"/>
</dbReference>